<gene>
    <name evidence="3" type="ORF">OESDEN_08645</name>
</gene>
<name>A0A0B1T7X8_OESDE</name>
<protein>
    <recommendedName>
        <fullName evidence="5">NLGase</fullName>
    </recommendedName>
</protein>
<dbReference type="GO" id="GO:0005975">
    <property type="term" value="P:carbohydrate metabolic process"/>
    <property type="evidence" value="ECO:0007669"/>
    <property type="project" value="InterPro"/>
</dbReference>
<dbReference type="SUPFAM" id="SSF48208">
    <property type="entry name" value="Six-hairpin glycosidases"/>
    <property type="match status" value="1"/>
</dbReference>
<dbReference type="InterPro" id="IPR024462">
    <property type="entry name" value="GH116_N"/>
</dbReference>
<dbReference type="Pfam" id="PF04685">
    <property type="entry name" value="DUF608"/>
    <property type="match status" value="1"/>
</dbReference>
<dbReference type="Gene3D" id="1.50.10.10">
    <property type="match status" value="1"/>
</dbReference>
<dbReference type="Proteomes" id="UP000053660">
    <property type="component" value="Unassembled WGS sequence"/>
</dbReference>
<proteinExistence type="predicted"/>
<keyword evidence="4" id="KW-1185">Reference proteome</keyword>
<dbReference type="InterPro" id="IPR012341">
    <property type="entry name" value="6hp_glycosidase-like_sf"/>
</dbReference>
<reference evidence="3 4" key="1">
    <citation type="submission" date="2014-03" db="EMBL/GenBank/DDBJ databases">
        <title>Draft genome of the hookworm Oesophagostomum dentatum.</title>
        <authorList>
            <person name="Mitreva M."/>
        </authorList>
    </citation>
    <scope>NUCLEOTIDE SEQUENCE [LARGE SCALE GENOMIC DNA]</scope>
    <source>
        <strain evidence="3 4">OD-Hann</strain>
    </source>
</reference>
<dbReference type="PIRSF" id="PIRSF028944">
    <property type="entry name" value="Beta_gluc_GBA2"/>
    <property type="match status" value="1"/>
</dbReference>
<dbReference type="EMBL" id="KN552020">
    <property type="protein sequence ID" value="KHJ91490.1"/>
    <property type="molecule type" value="Genomic_DNA"/>
</dbReference>
<dbReference type="GO" id="GO:0004348">
    <property type="term" value="F:glucosylceramidase activity"/>
    <property type="evidence" value="ECO:0007669"/>
    <property type="project" value="InterPro"/>
</dbReference>
<evidence type="ECO:0008006" key="5">
    <source>
        <dbReference type="Google" id="ProtNLM"/>
    </source>
</evidence>
<dbReference type="PANTHER" id="PTHR12654:SF2">
    <property type="entry name" value="NON-LYSOSOMAL GLUCOSYLCERAMIDASE"/>
    <property type="match status" value="1"/>
</dbReference>
<feature type="domain" description="Glycosyl-hydrolase family 116 catalytic region" evidence="1">
    <location>
        <begin position="299"/>
        <end position="667"/>
    </location>
</feature>
<dbReference type="Pfam" id="PF12215">
    <property type="entry name" value="Glyco_hydr_116N"/>
    <property type="match status" value="1"/>
</dbReference>
<dbReference type="GO" id="GO:0008422">
    <property type="term" value="F:beta-glucosidase activity"/>
    <property type="evidence" value="ECO:0007669"/>
    <property type="project" value="TreeGrafter"/>
</dbReference>
<dbReference type="InterPro" id="IPR052566">
    <property type="entry name" value="Non-lysos_glucosylceramidase"/>
</dbReference>
<evidence type="ECO:0000313" key="4">
    <source>
        <dbReference type="Proteomes" id="UP000053660"/>
    </source>
</evidence>
<dbReference type="GO" id="GO:0016020">
    <property type="term" value="C:membrane"/>
    <property type="evidence" value="ECO:0007669"/>
    <property type="project" value="InterPro"/>
</dbReference>
<feature type="domain" description="Glycosyl-hydrolase family 116 N-terminal" evidence="2">
    <location>
        <begin position="15"/>
        <end position="234"/>
    </location>
</feature>
<dbReference type="InterPro" id="IPR014551">
    <property type="entry name" value="B_Glucosidase_GBA2-typ"/>
</dbReference>
<evidence type="ECO:0000259" key="2">
    <source>
        <dbReference type="Pfam" id="PF12215"/>
    </source>
</evidence>
<sequence length="716" mass="82251">MDPLDRNLVEPRPSKGLYPRSWTCYDIRELGLTVVIRQVSPVLPHNYEDSSLPVCCFVVTVQNDSDTDLEVSIAFTFRNGTGNRRWENESECTFARFTDGNVTGVTLAHTISQLPCTYGIATTSNAESTSHVSLCQGFDPSKSGAAVWDSLRDTGDLPGKDDECVPGSTELAVGVCQRFAVPANASRTAEFALAWDMPNVLFGASKRWYRRRYTRFVKGASCLCERALRRRAKWEKALDEWQSPILDHPQLPDWYKSAIFNELYFMTDGGSLWFEYDDAWSKHETQLSDYTKNLMKQYGRFGYLESWEYRMVNTYDVHFYASFAIAQLWPYMELTVQSEFTDQIEHSVDIHITFHMEGDVARQKTSSRVPHDLGNPADEPWLCTNAYVMHDTGKWKDLNLKYVLTSWRDHVALPRHPDDLSFLEHTWPAVQKLMSEAILEWDQDGDGMIENFGKADQTYDAWRMEGVSAYCGSLWLASLRVAAEMAKILGYEECEKQYLQTLASARKVFIDRLWTGSYFRFCERSRSRESIMADQLCGVWFLQSVSPHLAAEVLPPNMVREALKTIYEYNVCRFAGGRMGAVNGMRPDGRVDREYIQADEVWTGVTYAVAAFLLQQGETEKAFHTASGCYNACFERVGLQYQTPEALYENKFYRAIGYMRPLSIWAMQWALQRHCGLNSPKQRFPLTIISINDPQSSPRLLTFQMYYMVLQWQLMS</sequence>
<accession>A0A0B1T7X8</accession>
<organism evidence="3 4">
    <name type="scientific">Oesophagostomum dentatum</name>
    <name type="common">Nodular worm</name>
    <dbReference type="NCBI Taxonomy" id="61180"/>
    <lineage>
        <taxon>Eukaryota</taxon>
        <taxon>Metazoa</taxon>
        <taxon>Ecdysozoa</taxon>
        <taxon>Nematoda</taxon>
        <taxon>Chromadorea</taxon>
        <taxon>Rhabditida</taxon>
        <taxon>Rhabditina</taxon>
        <taxon>Rhabditomorpha</taxon>
        <taxon>Strongyloidea</taxon>
        <taxon>Strongylidae</taxon>
        <taxon>Oesophagostomum</taxon>
    </lineage>
</organism>
<dbReference type="InterPro" id="IPR006775">
    <property type="entry name" value="GH116_catalytic"/>
</dbReference>
<dbReference type="OrthoDB" id="730489at2759"/>
<dbReference type="AlphaFoldDB" id="A0A0B1T7X8"/>
<dbReference type="PANTHER" id="PTHR12654">
    <property type="entry name" value="BILE ACID BETA-GLUCOSIDASE-RELATED"/>
    <property type="match status" value="1"/>
</dbReference>
<dbReference type="InterPro" id="IPR008928">
    <property type="entry name" value="6-hairpin_glycosidase_sf"/>
</dbReference>
<dbReference type="GO" id="GO:0006680">
    <property type="term" value="P:glucosylceramide catabolic process"/>
    <property type="evidence" value="ECO:0007669"/>
    <property type="project" value="InterPro"/>
</dbReference>
<evidence type="ECO:0000313" key="3">
    <source>
        <dbReference type="EMBL" id="KHJ91490.1"/>
    </source>
</evidence>
<evidence type="ECO:0000259" key="1">
    <source>
        <dbReference type="Pfam" id="PF04685"/>
    </source>
</evidence>